<protein>
    <submittedName>
        <fullName evidence="5">Uncharacterized protein</fullName>
    </submittedName>
</protein>
<name>A0A249E039_9ENTR</name>
<dbReference type="GO" id="GO:0033644">
    <property type="term" value="C:host cell membrane"/>
    <property type="evidence" value="ECO:0007669"/>
    <property type="project" value="UniProtKB-SubCell"/>
</dbReference>
<evidence type="ECO:0000313" key="6">
    <source>
        <dbReference type="Proteomes" id="UP000216438"/>
    </source>
</evidence>
<comment type="subcellular location">
    <subcellularLocation>
        <location evidence="1">Host membrane</location>
        <topology evidence="1">Multi-pass membrane protein</topology>
    </subcellularLocation>
</comment>
<keyword evidence="3" id="KW-0843">Virulence</keyword>
<keyword evidence="2" id="KW-1043">Host membrane</keyword>
<sequence length="536" mass="58856">MLNNVAGSYNPFIPSPDYADLNQFEEEFDAQEDSQESESTVDDIKGFIGRRGSQKAAKKRAEHPMKEAAQHKANGLGLFDTKTFLAQANQALVDLQLVESAEKTDLEKNPVVTDIPIMRAPVNGAESSYGGLYELLGEVANILGEADIVKLKDNLKLLKENSKAVENNSKEIESLVTNREELEEELKKLSKITDKEEKEKKLKQIGLKIKDLNEKTNTLLKNYDLTHDQMKRMQDNVLSLTQLMAEVINLMSESSSIDIQNTKKVMEAQFKNNIKEMNEQIKKNKEAMEKANEMKKTMGCIAKVIGHVVTAITVLSSIAAVFTGGASLVIAGLAIGLLIADKSMELAGKKSLTAMAMEPVMKAIADGIASRLEKDGLDKDTANLIAAILTAIILAVALVLVSAGLALKSVSQLISKIVPKFISKFIGKMSSKTTQLMMKYSNYVMQALRAILHPTGHAINGTGEIISNEYKGKSVDAQAEIKKLQFERKRINELRQSIESPMESISDAVVNLKEDLSQAILRALSSMQVFVRAIKG</sequence>
<evidence type="ECO:0000256" key="1">
    <source>
        <dbReference type="ARBA" id="ARBA00004301"/>
    </source>
</evidence>
<dbReference type="RefSeq" id="WP_046493914.1">
    <property type="nucleotide sequence ID" value="NZ_CP016303.1"/>
</dbReference>
<dbReference type="Proteomes" id="UP000216438">
    <property type="component" value="Chromosome"/>
</dbReference>
<evidence type="ECO:0000313" key="5">
    <source>
        <dbReference type="EMBL" id="ASX26875.1"/>
    </source>
</evidence>
<dbReference type="InterPro" id="IPR006972">
    <property type="entry name" value="BipB-like_C"/>
</dbReference>
<reference evidence="6" key="1">
    <citation type="submission" date="2016-06" db="EMBL/GenBank/DDBJ databases">
        <authorList>
            <person name="Chen W."/>
            <person name="Hasegawa D.K."/>
        </authorList>
    </citation>
    <scope>NUCLEOTIDE SEQUENCE [LARGE SCALE GENOMIC DNA]</scope>
    <source>
        <strain evidence="6">MEAM1</strain>
    </source>
</reference>
<organism evidence="5 6">
    <name type="scientific">Candidatus Hamiltonella defensa</name>
    <name type="common">Bemisia tabaci</name>
    <dbReference type="NCBI Taxonomy" id="672795"/>
    <lineage>
        <taxon>Bacteria</taxon>
        <taxon>Pseudomonadati</taxon>
        <taxon>Pseudomonadota</taxon>
        <taxon>Gammaproteobacteria</taxon>
        <taxon>Enterobacterales</taxon>
        <taxon>Enterobacteriaceae</taxon>
        <taxon>aphid secondary symbionts</taxon>
        <taxon>Candidatus Williamhamiltonella</taxon>
    </lineage>
</organism>
<accession>A0A249E039</accession>
<dbReference type="EMBL" id="CP016303">
    <property type="protein sequence ID" value="ASX26875.1"/>
    <property type="molecule type" value="Genomic_DNA"/>
</dbReference>
<keyword evidence="2" id="KW-0472">Membrane</keyword>
<reference evidence="5 6" key="2">
    <citation type="submission" date="2017-09" db="EMBL/GenBank/DDBJ databases">
        <title>The genome of whitefly Bemisia tabaci, a global crop pest, provides novel insights into virus transmission, host adaptation and insecticide resistance.</title>
        <authorList>
            <person name="Kaur N."/>
            <person name="Kliot A."/>
            <person name="Pinheiro P.V."/>
            <person name="Luan J."/>
            <person name="Zheng Y."/>
            <person name="Liu W."/>
            <person name="Sun H."/>
            <person name="Yang X."/>
            <person name="Xu Y."/>
            <person name="Luo Y."/>
            <person name="Kruse A."/>
            <person name="Fisher T.W."/>
            <person name="Nelson D.R."/>
            <person name="Elimelech M."/>
            <person name="MacCoss M."/>
            <person name="Johnson R."/>
            <person name="Cohen E."/>
            <person name="Hunter W.B."/>
            <person name="Brown J.K."/>
            <person name="Jander G."/>
            <person name="Cilia M."/>
            <person name="Douglas A.E."/>
            <person name="Ghanim M."/>
            <person name="Simmons A.M."/>
            <person name="Wintermantel W.M."/>
            <person name="Ling K.-S."/>
            <person name="Fei Z."/>
        </authorList>
    </citation>
    <scope>NUCLEOTIDE SEQUENCE [LARGE SCALE GENOMIC DNA]</scope>
    <source>
        <strain evidence="5 6">MEAM1</strain>
    </source>
</reference>
<proteinExistence type="inferred from homology"/>
<dbReference type="Pfam" id="PF04888">
    <property type="entry name" value="SseC"/>
    <property type="match status" value="1"/>
</dbReference>
<evidence type="ECO:0000256" key="4">
    <source>
        <dbReference type="ARBA" id="ARBA00035640"/>
    </source>
</evidence>
<dbReference type="AlphaFoldDB" id="A0A249E039"/>
<gene>
    <name evidence="5" type="ORF">BA171_07705</name>
</gene>
<comment type="similarity">
    <text evidence="4">Belongs to the SctE/SipB/YopB family.</text>
</comment>
<evidence type="ECO:0000256" key="3">
    <source>
        <dbReference type="ARBA" id="ARBA00023026"/>
    </source>
</evidence>
<evidence type="ECO:0000256" key="2">
    <source>
        <dbReference type="ARBA" id="ARBA00022870"/>
    </source>
</evidence>